<accession>A0A8S5LAX9</accession>
<protein>
    <submittedName>
        <fullName evidence="1">Uncharacterized protein</fullName>
    </submittedName>
</protein>
<evidence type="ECO:0000313" key="1">
    <source>
        <dbReference type="EMBL" id="DAD67110.1"/>
    </source>
</evidence>
<reference evidence="1" key="1">
    <citation type="journal article" date="2021" name="Proc. Natl. Acad. Sci. U.S.A.">
        <title>A Catalog of Tens of Thousands of Viruses from Human Metagenomes Reveals Hidden Associations with Chronic Diseases.</title>
        <authorList>
            <person name="Tisza M.J."/>
            <person name="Buck C.B."/>
        </authorList>
    </citation>
    <scope>NUCLEOTIDE SEQUENCE</scope>
    <source>
        <strain evidence="1">CtBev14</strain>
    </source>
</reference>
<sequence>MAEKIVFGADIDNVTIKNVNGVLVAVGGSESVEDEVEVLSTHSTLAETDEHYVDSISYWLRHKATQAVWEAKKEELRARSAPVSESFVSGPLFDSKFTNVDVNNDNLELTLANLEITSTVDNKVGKPSEFFTNVPVEHLSKSSFENSKAFNEAHADSKYRVTTKKRYAKSTGHPIVQETTLELPYPKLPYYVEENLTTLPAKEKHYIYSYIGSPDFSSFSSYGESNAIFNQYFIDLQNSGRLQVQVHYKLTLEDNRVIEGDHTFYQTDINREEVPDYADNIGNIVSQEWTFSPITVQGFYGKFVVTPGVYTQ</sequence>
<organism evidence="1">
    <name type="scientific">Podoviridae sp. ctBev14</name>
    <dbReference type="NCBI Taxonomy" id="2823556"/>
    <lineage>
        <taxon>Viruses</taxon>
        <taxon>Duplodnaviria</taxon>
        <taxon>Heunggongvirae</taxon>
        <taxon>Uroviricota</taxon>
        <taxon>Caudoviricetes</taxon>
    </lineage>
</organism>
<dbReference type="EMBL" id="BK014667">
    <property type="protein sequence ID" value="DAD67110.1"/>
    <property type="molecule type" value="Genomic_DNA"/>
</dbReference>
<proteinExistence type="predicted"/>
<name>A0A8S5LAX9_9CAUD</name>